<protein>
    <submittedName>
        <fullName evidence="4">Glycosyltransferase family 4 protein</fullName>
    </submittedName>
</protein>
<keyword evidence="1 4" id="KW-0808">Transferase</keyword>
<proteinExistence type="predicted"/>
<dbReference type="AlphaFoldDB" id="A0A5R9F3Y8"/>
<accession>A0A5R9F3Y8</accession>
<organism evidence="4 5">
    <name type="scientific">Exobacillus caeni</name>
    <dbReference type="NCBI Taxonomy" id="2574798"/>
    <lineage>
        <taxon>Bacteria</taxon>
        <taxon>Bacillati</taxon>
        <taxon>Bacillota</taxon>
        <taxon>Bacilli</taxon>
        <taxon>Bacillales</taxon>
        <taxon>Guptibacillaceae</taxon>
        <taxon>Exobacillus</taxon>
    </lineage>
</organism>
<dbReference type="GO" id="GO:0016757">
    <property type="term" value="F:glycosyltransferase activity"/>
    <property type="evidence" value="ECO:0007669"/>
    <property type="project" value="InterPro"/>
</dbReference>
<dbReference type="EMBL" id="SWLG01000027">
    <property type="protein sequence ID" value="TLS35184.1"/>
    <property type="molecule type" value="Genomic_DNA"/>
</dbReference>
<dbReference type="InterPro" id="IPR001296">
    <property type="entry name" value="Glyco_trans_1"/>
</dbReference>
<dbReference type="Proteomes" id="UP000308230">
    <property type="component" value="Unassembled WGS sequence"/>
</dbReference>
<dbReference type="Pfam" id="PF00534">
    <property type="entry name" value="Glycos_transf_1"/>
    <property type="match status" value="1"/>
</dbReference>
<dbReference type="OrthoDB" id="9797829at2"/>
<evidence type="ECO:0000313" key="5">
    <source>
        <dbReference type="Proteomes" id="UP000308230"/>
    </source>
</evidence>
<dbReference type="InterPro" id="IPR028098">
    <property type="entry name" value="Glyco_trans_4-like_N"/>
</dbReference>
<feature type="domain" description="Glycosyltransferase subfamily 4-like N-terminal" evidence="3">
    <location>
        <begin position="13"/>
        <end position="156"/>
    </location>
</feature>
<gene>
    <name evidence="4" type="ORF">FCL54_21910</name>
</gene>
<dbReference type="SUPFAM" id="SSF53756">
    <property type="entry name" value="UDP-Glycosyltransferase/glycogen phosphorylase"/>
    <property type="match status" value="1"/>
</dbReference>
<sequence>MYPGKGSPTFGIFVRNQVQLLKNAGVKVDVIAIDNQKMDKPTVIFKYLKWILSCLMNLIFKGRSYDVVHVHYVFPTGLLGLLYKMLYNKPIVVTAHGGDIDRMAKRHKYFKELTNKILKESSYIIAVGEQLYRNIIDEYNVPKEKMKVLNMGVDTNVFYPQDKAKLKEKHKVSGTTDVILFVGNFIKQKGIMDLVRAYKKLKPEHQNSKLVFIGAIKDHAFFEEVKEYTEKEGIEDIGFLGPMTQDQVADWMNLASVFVLPSHFEGLGLVALEAMACKTPVVGTRVGGLQYLLNEAGGMVVDPNNANQLKEAIEKVLTNEDAACNMIDSGFAMAQSNDSAVVTNKLINIYRNIK</sequence>
<name>A0A5R9F3Y8_9BACL</name>
<evidence type="ECO:0000256" key="1">
    <source>
        <dbReference type="ARBA" id="ARBA00022679"/>
    </source>
</evidence>
<comment type="caution">
    <text evidence="4">The sequence shown here is derived from an EMBL/GenBank/DDBJ whole genome shotgun (WGS) entry which is preliminary data.</text>
</comment>
<evidence type="ECO:0000313" key="4">
    <source>
        <dbReference type="EMBL" id="TLS35184.1"/>
    </source>
</evidence>
<reference evidence="4 5" key="1">
    <citation type="submission" date="2019-04" db="EMBL/GenBank/DDBJ databases">
        <title>Bacillus caeni sp. nov., a bacterium isolated from mangrove sediment.</title>
        <authorList>
            <person name="Huang H."/>
            <person name="Mo K."/>
            <person name="Hu Y."/>
        </authorList>
    </citation>
    <scope>NUCLEOTIDE SEQUENCE [LARGE SCALE GENOMIC DNA]</scope>
    <source>
        <strain evidence="4 5">HB172195</strain>
    </source>
</reference>
<dbReference type="GO" id="GO:0009103">
    <property type="term" value="P:lipopolysaccharide biosynthetic process"/>
    <property type="evidence" value="ECO:0007669"/>
    <property type="project" value="TreeGrafter"/>
</dbReference>
<dbReference type="Pfam" id="PF13439">
    <property type="entry name" value="Glyco_transf_4"/>
    <property type="match status" value="1"/>
</dbReference>
<dbReference type="PANTHER" id="PTHR46401:SF2">
    <property type="entry name" value="GLYCOSYLTRANSFERASE WBBK-RELATED"/>
    <property type="match status" value="1"/>
</dbReference>
<dbReference type="PANTHER" id="PTHR46401">
    <property type="entry name" value="GLYCOSYLTRANSFERASE WBBK-RELATED"/>
    <property type="match status" value="1"/>
</dbReference>
<evidence type="ECO:0000259" key="3">
    <source>
        <dbReference type="Pfam" id="PF13439"/>
    </source>
</evidence>
<feature type="domain" description="Glycosyl transferase family 1" evidence="2">
    <location>
        <begin position="163"/>
        <end position="329"/>
    </location>
</feature>
<dbReference type="Gene3D" id="3.40.50.2000">
    <property type="entry name" value="Glycogen Phosphorylase B"/>
    <property type="match status" value="2"/>
</dbReference>
<evidence type="ECO:0000259" key="2">
    <source>
        <dbReference type="Pfam" id="PF00534"/>
    </source>
</evidence>
<keyword evidence="5" id="KW-1185">Reference proteome</keyword>